<dbReference type="InterPro" id="IPR008805">
    <property type="entry name" value="RIB43A"/>
</dbReference>
<keyword evidence="13" id="KW-1185">Reference proteome</keyword>
<gene>
    <name evidence="11" type="ORF">C1SCF055_LOCUS32716</name>
</gene>
<reference evidence="11" key="1">
    <citation type="submission" date="2022-10" db="EMBL/GenBank/DDBJ databases">
        <authorList>
            <person name="Chen Y."/>
            <person name="Dougan E. K."/>
            <person name="Chan C."/>
            <person name="Rhodes N."/>
            <person name="Thang M."/>
        </authorList>
    </citation>
    <scope>NUCLEOTIDE SEQUENCE</scope>
</reference>
<feature type="region of interest" description="Disordered" evidence="10">
    <location>
        <begin position="368"/>
        <end position="389"/>
    </location>
</feature>
<name>A0A9P1DEG4_9DINO</name>
<keyword evidence="7" id="KW-0206">Cytoskeleton</keyword>
<comment type="subunit">
    <text evidence="9">Microtubule inner protein component of sperm flagellar doublet microtubules.</text>
</comment>
<evidence type="ECO:0000256" key="2">
    <source>
        <dbReference type="ARBA" id="ARBA00006875"/>
    </source>
</evidence>
<keyword evidence="3" id="KW-0963">Cytoplasm</keyword>
<evidence type="ECO:0000256" key="10">
    <source>
        <dbReference type="SAM" id="MobiDB-lite"/>
    </source>
</evidence>
<keyword evidence="6" id="KW-0969">Cilium</keyword>
<organism evidence="11">
    <name type="scientific">Cladocopium goreaui</name>
    <dbReference type="NCBI Taxonomy" id="2562237"/>
    <lineage>
        <taxon>Eukaryota</taxon>
        <taxon>Sar</taxon>
        <taxon>Alveolata</taxon>
        <taxon>Dinophyceae</taxon>
        <taxon>Suessiales</taxon>
        <taxon>Symbiodiniaceae</taxon>
        <taxon>Cladocopium</taxon>
    </lineage>
</organism>
<dbReference type="OrthoDB" id="429119at2759"/>
<comment type="caution">
    <text evidence="11">The sequence shown here is derived from an EMBL/GenBank/DDBJ whole genome shotgun (WGS) entry which is preliminary data.</text>
</comment>
<evidence type="ECO:0000256" key="3">
    <source>
        <dbReference type="ARBA" id="ARBA00022490"/>
    </source>
</evidence>
<evidence type="ECO:0000256" key="6">
    <source>
        <dbReference type="ARBA" id="ARBA00023069"/>
    </source>
</evidence>
<dbReference type="EMBL" id="CAMXCT020003979">
    <property type="protein sequence ID" value="CAL1160518.1"/>
    <property type="molecule type" value="Genomic_DNA"/>
</dbReference>
<evidence type="ECO:0000313" key="11">
    <source>
        <dbReference type="EMBL" id="CAI4007143.1"/>
    </source>
</evidence>
<dbReference type="EMBL" id="CAMXCT010003979">
    <property type="protein sequence ID" value="CAI4007143.1"/>
    <property type="molecule type" value="Genomic_DNA"/>
</dbReference>
<comment type="similarity">
    <text evidence="2">Belongs to the RIB43A family.</text>
</comment>
<evidence type="ECO:0000256" key="4">
    <source>
        <dbReference type="ARBA" id="ARBA00022846"/>
    </source>
</evidence>
<dbReference type="PANTHER" id="PTHR14517:SF6">
    <property type="entry name" value="RE41410P"/>
    <property type="match status" value="1"/>
</dbReference>
<protein>
    <submittedName>
        <fullName evidence="12">RIB43A-like with coiled-coils protein 2</fullName>
    </submittedName>
</protein>
<sequence length="389" mass="44785">MTTDVPELHLAKSCRVGVETKVPIDADLGHLGHDQQLAGKILKKRRDEMARRMRLLDPRQRVGGVPHEVIHTQMAVKQSALDAEKAEDAFYAQSAVLQDQILQAVESMKATRARERQMEVVDYSLANLRKEQRREYELSDPNALKKYVLPDPDDPANPLGPSSMLKFSSQSQQSAEKKKQGQEELSTWLAAQVQEKKDRLAYEQEFDRIHDERAMLSARVRAVCEDTEMQEQQDAKCEEAAENARLAKLVLEQRKAKKEADDAWKQRHIETVMNSERMNESVDSKVGFTGRLLKAEYKRLSLEQEQDVYNSNARQLIDKLSTKQAHKEEEAAEASRINCSVAVLGALEEERVRQQQERRMRIIEENKRLAAAKREADKEERKEYFKYDP</sequence>
<evidence type="ECO:0000313" key="13">
    <source>
        <dbReference type="Proteomes" id="UP001152797"/>
    </source>
</evidence>
<proteinExistence type="inferred from homology"/>
<feature type="region of interest" description="Disordered" evidence="10">
    <location>
        <begin position="144"/>
        <end position="183"/>
    </location>
</feature>
<evidence type="ECO:0000256" key="1">
    <source>
        <dbReference type="ARBA" id="ARBA00004611"/>
    </source>
</evidence>
<evidence type="ECO:0000256" key="8">
    <source>
        <dbReference type="ARBA" id="ARBA00023273"/>
    </source>
</evidence>
<comment type="subcellular location">
    <subcellularLocation>
        <location evidence="1">Cytoplasm</location>
        <location evidence="1">Cytoskeleton</location>
        <location evidence="1">Flagellum axoneme</location>
    </subcellularLocation>
</comment>
<dbReference type="Pfam" id="PF05914">
    <property type="entry name" value="RIB43A"/>
    <property type="match status" value="1"/>
</dbReference>
<evidence type="ECO:0000256" key="7">
    <source>
        <dbReference type="ARBA" id="ARBA00023212"/>
    </source>
</evidence>
<dbReference type="EMBL" id="CAMXCT030003979">
    <property type="protein sequence ID" value="CAL4794455.1"/>
    <property type="molecule type" value="Genomic_DNA"/>
</dbReference>
<accession>A0A9P1DEG4</accession>
<evidence type="ECO:0000256" key="9">
    <source>
        <dbReference type="ARBA" id="ARBA00046435"/>
    </source>
</evidence>
<reference evidence="12 13" key="2">
    <citation type="submission" date="2024-05" db="EMBL/GenBank/DDBJ databases">
        <authorList>
            <person name="Chen Y."/>
            <person name="Shah S."/>
            <person name="Dougan E. K."/>
            <person name="Thang M."/>
            <person name="Chan C."/>
        </authorList>
    </citation>
    <scope>NUCLEOTIDE SEQUENCE [LARGE SCALE GENOMIC DNA]</scope>
</reference>
<evidence type="ECO:0000256" key="5">
    <source>
        <dbReference type="ARBA" id="ARBA00023054"/>
    </source>
</evidence>
<evidence type="ECO:0000313" key="12">
    <source>
        <dbReference type="EMBL" id="CAL4794455.1"/>
    </source>
</evidence>
<dbReference type="PANTHER" id="PTHR14517">
    <property type="entry name" value="RIB43A-RELATED"/>
    <property type="match status" value="1"/>
</dbReference>
<keyword evidence="8" id="KW-0966">Cell projection</keyword>
<dbReference type="Proteomes" id="UP001152797">
    <property type="component" value="Unassembled WGS sequence"/>
</dbReference>
<dbReference type="AlphaFoldDB" id="A0A9P1DEG4"/>
<keyword evidence="5" id="KW-0175">Coiled coil</keyword>
<keyword evidence="4" id="KW-0282">Flagellum</keyword>